<name>A0A8J2Y7F9_9PROT</name>
<protein>
    <submittedName>
        <fullName evidence="2">Uncharacterized protein</fullName>
    </submittedName>
</protein>
<accession>A0A8J2Y7F9</accession>
<keyword evidence="1" id="KW-1133">Transmembrane helix</keyword>
<dbReference type="Proteomes" id="UP000613582">
    <property type="component" value="Unassembled WGS sequence"/>
</dbReference>
<comment type="caution">
    <text evidence="2">The sequence shown here is derived from an EMBL/GenBank/DDBJ whole genome shotgun (WGS) entry which is preliminary data.</text>
</comment>
<reference evidence="2" key="1">
    <citation type="journal article" date="2014" name="Int. J. Syst. Evol. Microbiol.">
        <title>Complete genome sequence of Corynebacterium casei LMG S-19264T (=DSM 44701T), isolated from a smear-ripened cheese.</title>
        <authorList>
            <consortium name="US DOE Joint Genome Institute (JGI-PGF)"/>
            <person name="Walter F."/>
            <person name="Albersmeier A."/>
            <person name="Kalinowski J."/>
            <person name="Ruckert C."/>
        </authorList>
    </citation>
    <scope>NUCLEOTIDE SEQUENCE</scope>
    <source>
        <strain evidence="2">CGMCC 1.12921</strain>
    </source>
</reference>
<sequence>MRMSGRFRRNGFRAIGLLAFIALTRSGMHLHNSGIRTLGMTLVILGIVCGVATLVTLFRR</sequence>
<feature type="transmembrane region" description="Helical" evidence="1">
    <location>
        <begin position="37"/>
        <end position="58"/>
    </location>
</feature>
<gene>
    <name evidence="2" type="ORF">GCM10011342_07870</name>
</gene>
<organism evidence="2 3">
    <name type="scientific">Aquisalinus flavus</name>
    <dbReference type="NCBI Taxonomy" id="1526572"/>
    <lineage>
        <taxon>Bacteria</taxon>
        <taxon>Pseudomonadati</taxon>
        <taxon>Pseudomonadota</taxon>
        <taxon>Alphaproteobacteria</taxon>
        <taxon>Parvularculales</taxon>
        <taxon>Parvularculaceae</taxon>
        <taxon>Aquisalinus</taxon>
    </lineage>
</organism>
<keyword evidence="1" id="KW-0812">Transmembrane</keyword>
<dbReference type="EMBL" id="BMGH01000001">
    <property type="protein sequence ID" value="GGD01279.1"/>
    <property type="molecule type" value="Genomic_DNA"/>
</dbReference>
<proteinExistence type="predicted"/>
<evidence type="ECO:0000313" key="2">
    <source>
        <dbReference type="EMBL" id="GGD01279.1"/>
    </source>
</evidence>
<evidence type="ECO:0000256" key="1">
    <source>
        <dbReference type="SAM" id="Phobius"/>
    </source>
</evidence>
<keyword evidence="1" id="KW-0472">Membrane</keyword>
<dbReference type="AlphaFoldDB" id="A0A8J2Y7F9"/>
<keyword evidence="3" id="KW-1185">Reference proteome</keyword>
<reference evidence="2" key="2">
    <citation type="submission" date="2020-09" db="EMBL/GenBank/DDBJ databases">
        <authorList>
            <person name="Sun Q."/>
            <person name="Zhou Y."/>
        </authorList>
    </citation>
    <scope>NUCLEOTIDE SEQUENCE</scope>
    <source>
        <strain evidence="2">CGMCC 1.12921</strain>
    </source>
</reference>
<evidence type="ECO:0000313" key="3">
    <source>
        <dbReference type="Proteomes" id="UP000613582"/>
    </source>
</evidence>